<evidence type="ECO:0000313" key="13">
    <source>
        <dbReference type="EMBL" id="MBO1266592.1"/>
    </source>
</evidence>
<dbReference type="Proteomes" id="UP000664164">
    <property type="component" value="Unassembled WGS sequence"/>
</dbReference>
<comment type="function">
    <text evidence="9">Part of the binding-protein-dependent transport system for D-xylose. Probably responsible for the translocation of the substrate across the membrane.</text>
</comment>
<dbReference type="CDD" id="cd06579">
    <property type="entry name" value="TM_PBP1_transp_AraH_like"/>
    <property type="match status" value="1"/>
</dbReference>
<evidence type="ECO:0000313" key="14">
    <source>
        <dbReference type="Proteomes" id="UP000664164"/>
    </source>
</evidence>
<feature type="transmembrane region" description="Helical" evidence="12">
    <location>
        <begin position="170"/>
        <end position="187"/>
    </location>
</feature>
<evidence type="ECO:0000256" key="5">
    <source>
        <dbReference type="ARBA" id="ARBA00022597"/>
    </source>
</evidence>
<proteinExistence type="predicted"/>
<dbReference type="PANTHER" id="PTHR32196:SF32">
    <property type="entry name" value="XYLOSE TRANSPORT SYSTEM PERMEASE PROTEIN XYLH"/>
    <property type="match status" value="1"/>
</dbReference>
<name>A0A939KHH9_9MICC</name>
<gene>
    <name evidence="13" type="ORF">J1902_01110</name>
</gene>
<keyword evidence="6 12" id="KW-0812">Transmembrane</keyword>
<reference evidence="13" key="1">
    <citation type="submission" date="2021-03" db="EMBL/GenBank/DDBJ databases">
        <title>A new species, PO-11, isolated from a karst cave deposit.</title>
        <authorList>
            <person name="Zhaoxiaoyong W."/>
        </authorList>
    </citation>
    <scope>NUCLEOTIDE SEQUENCE</scope>
    <source>
        <strain evidence="13">PO-11</strain>
    </source>
</reference>
<feature type="compositionally biased region" description="Basic and acidic residues" evidence="11">
    <location>
        <begin position="410"/>
        <end position="425"/>
    </location>
</feature>
<feature type="transmembrane region" description="Helical" evidence="12">
    <location>
        <begin position="12"/>
        <end position="32"/>
    </location>
</feature>
<dbReference type="PANTHER" id="PTHR32196">
    <property type="entry name" value="ABC TRANSPORTER PERMEASE PROTEIN YPHD-RELATED-RELATED"/>
    <property type="match status" value="1"/>
</dbReference>
<comment type="subcellular location">
    <subcellularLocation>
        <location evidence="1">Cell membrane</location>
        <topology evidence="1">Multi-pass membrane protein</topology>
    </subcellularLocation>
</comment>
<feature type="region of interest" description="Disordered" evidence="11">
    <location>
        <begin position="406"/>
        <end position="425"/>
    </location>
</feature>
<evidence type="ECO:0000256" key="11">
    <source>
        <dbReference type="SAM" id="MobiDB-lite"/>
    </source>
</evidence>
<dbReference type="NCBIfam" id="NF040906">
    <property type="entry name" value="GguB"/>
    <property type="match status" value="1"/>
</dbReference>
<keyword evidence="14" id="KW-1185">Reference proteome</keyword>
<feature type="transmembrane region" description="Helical" evidence="12">
    <location>
        <begin position="358"/>
        <end position="380"/>
    </location>
</feature>
<keyword evidence="4" id="KW-0997">Cell inner membrane</keyword>
<keyword evidence="2" id="KW-0813">Transport</keyword>
<dbReference type="AlphaFoldDB" id="A0A939KHH9"/>
<dbReference type="RefSeq" id="WP_207614342.1">
    <property type="nucleotide sequence ID" value="NZ_JAFNLL010000002.1"/>
</dbReference>
<evidence type="ECO:0000256" key="12">
    <source>
        <dbReference type="SAM" id="Phobius"/>
    </source>
</evidence>
<keyword evidence="3" id="KW-1003">Cell membrane</keyword>
<evidence type="ECO:0000256" key="7">
    <source>
        <dbReference type="ARBA" id="ARBA00022989"/>
    </source>
</evidence>
<accession>A0A939KHH9</accession>
<evidence type="ECO:0000256" key="2">
    <source>
        <dbReference type="ARBA" id="ARBA00022448"/>
    </source>
</evidence>
<evidence type="ECO:0000256" key="9">
    <source>
        <dbReference type="ARBA" id="ARBA00035611"/>
    </source>
</evidence>
<dbReference type="InterPro" id="IPR001851">
    <property type="entry name" value="ABC_transp_permease"/>
</dbReference>
<feature type="transmembrane region" description="Helical" evidence="12">
    <location>
        <begin position="207"/>
        <end position="228"/>
    </location>
</feature>
<dbReference type="Pfam" id="PF02653">
    <property type="entry name" value="BPD_transp_2"/>
    <property type="match status" value="1"/>
</dbReference>
<protein>
    <recommendedName>
        <fullName evidence="10">Xylose transport system permease protein XylH</fullName>
    </recommendedName>
</protein>
<evidence type="ECO:0000256" key="10">
    <source>
        <dbReference type="ARBA" id="ARBA00035686"/>
    </source>
</evidence>
<keyword evidence="5" id="KW-0762">Sugar transport</keyword>
<feature type="transmembrane region" description="Helical" evidence="12">
    <location>
        <begin position="117"/>
        <end position="134"/>
    </location>
</feature>
<evidence type="ECO:0000256" key="4">
    <source>
        <dbReference type="ARBA" id="ARBA00022519"/>
    </source>
</evidence>
<evidence type="ECO:0000256" key="3">
    <source>
        <dbReference type="ARBA" id="ARBA00022475"/>
    </source>
</evidence>
<organism evidence="13 14">
    <name type="scientific">Arthrobacter cavernae</name>
    <dbReference type="NCBI Taxonomy" id="2817681"/>
    <lineage>
        <taxon>Bacteria</taxon>
        <taxon>Bacillati</taxon>
        <taxon>Actinomycetota</taxon>
        <taxon>Actinomycetes</taxon>
        <taxon>Micrococcales</taxon>
        <taxon>Micrococcaceae</taxon>
        <taxon>Arthrobacter</taxon>
    </lineage>
</organism>
<dbReference type="GO" id="GO:0005886">
    <property type="term" value="C:plasma membrane"/>
    <property type="evidence" value="ECO:0007669"/>
    <property type="project" value="UniProtKB-SubCell"/>
</dbReference>
<comment type="caution">
    <text evidence="13">The sequence shown here is derived from an EMBL/GenBank/DDBJ whole genome shotgun (WGS) entry which is preliminary data.</text>
</comment>
<feature type="transmembrane region" description="Helical" evidence="12">
    <location>
        <begin position="240"/>
        <end position="263"/>
    </location>
</feature>
<feature type="transmembrane region" description="Helical" evidence="12">
    <location>
        <begin position="283"/>
        <end position="303"/>
    </location>
</feature>
<sequence>MNALKKLFGGNTRQFGMIFALVALVVFFQIFTEGRTLTPGNVINLFNGNSYILILAIGMVLVIIAGHIDLSVGSVAAFVGIAVALAIRDWNLPWYAAVLFGLLLGALIGAWQGYWTAYVGIPAFIVTLAGMLLFRGFNQFVGKSNTIPVPADFQYLGSGYLPEIGPSTGFNNLTVLLGLLAVAFVITGELRARRTAKALGAEVPETWVMITKLVLINGAILYATYLFATGRTGTSFPIPGLILAVLVLIYGFISAKTVVGRHIYAVGGNRHAAELSGVQSKKVNFLVMMNMSILAGLAGMIFVGRSTASGPFDGVGWELDAIAAVFIGGAAVTGGVGTVIGSIVGGLVMAVLNNGLQLLGVGADLTQIIKGLVLLAAVAFDVYNKTQGKKSIIGLLMKNFGGSGNNVPTKPDETTSTKEVISKEA</sequence>
<feature type="transmembrane region" description="Helical" evidence="12">
    <location>
        <begin position="92"/>
        <end position="111"/>
    </location>
</feature>
<feature type="transmembrane region" description="Helical" evidence="12">
    <location>
        <begin position="52"/>
        <end position="85"/>
    </location>
</feature>
<evidence type="ECO:0000256" key="8">
    <source>
        <dbReference type="ARBA" id="ARBA00023136"/>
    </source>
</evidence>
<keyword evidence="7 12" id="KW-1133">Transmembrane helix</keyword>
<feature type="transmembrane region" description="Helical" evidence="12">
    <location>
        <begin position="324"/>
        <end position="352"/>
    </location>
</feature>
<keyword evidence="8 12" id="KW-0472">Membrane</keyword>
<evidence type="ECO:0000256" key="1">
    <source>
        <dbReference type="ARBA" id="ARBA00004651"/>
    </source>
</evidence>
<evidence type="ECO:0000256" key="6">
    <source>
        <dbReference type="ARBA" id="ARBA00022692"/>
    </source>
</evidence>
<dbReference type="EMBL" id="JAFNLL010000002">
    <property type="protein sequence ID" value="MBO1266592.1"/>
    <property type="molecule type" value="Genomic_DNA"/>
</dbReference>
<dbReference type="GO" id="GO:0022857">
    <property type="term" value="F:transmembrane transporter activity"/>
    <property type="evidence" value="ECO:0007669"/>
    <property type="project" value="InterPro"/>
</dbReference>